<reference evidence="2 3" key="1">
    <citation type="submission" date="2019-07" db="EMBL/GenBank/DDBJ databases">
        <title>Whole genome shotgun sequence of Cellulomonas soli NBRC 109434.</title>
        <authorList>
            <person name="Hosoyama A."/>
            <person name="Uohara A."/>
            <person name="Ohji S."/>
            <person name="Ichikawa N."/>
        </authorList>
    </citation>
    <scope>NUCLEOTIDE SEQUENCE [LARGE SCALE GENOMIC DNA]</scope>
    <source>
        <strain evidence="2 3">NBRC 109434</strain>
    </source>
</reference>
<dbReference type="Proteomes" id="UP000321798">
    <property type="component" value="Unassembled WGS sequence"/>
</dbReference>
<dbReference type="Pfam" id="PF15649">
    <property type="entry name" value="Tox-REase-7"/>
    <property type="match status" value="1"/>
</dbReference>
<protein>
    <recommendedName>
        <fullName evidence="1">Tox-REase-7 domain-containing protein</fullName>
    </recommendedName>
</protein>
<comment type="caution">
    <text evidence="2">The sequence shown here is derived from an EMBL/GenBank/DDBJ whole genome shotgun (WGS) entry which is preliminary data.</text>
</comment>
<gene>
    <name evidence="2" type="ORF">CSO01_05480</name>
</gene>
<evidence type="ECO:0000259" key="1">
    <source>
        <dbReference type="Pfam" id="PF15649"/>
    </source>
</evidence>
<feature type="domain" description="Tox-REase-7" evidence="1">
    <location>
        <begin position="65"/>
        <end position="144"/>
    </location>
</feature>
<evidence type="ECO:0000313" key="3">
    <source>
        <dbReference type="Proteomes" id="UP000321798"/>
    </source>
</evidence>
<name>A0A512P9F3_9CELL</name>
<keyword evidence="3" id="KW-1185">Reference proteome</keyword>
<proteinExistence type="predicted"/>
<sequence>MRPVSAVRSLAVRGPAAAEGAAGLAQLSTRSAPSTTALGVGATSAEELLAANAAVDGMVGVRAAGAAGEQAAGIIKNTQRIPSLSGTASYRIPDELTSTALGEVKNVANLSYTNQLRDFAAYAEQEGMGFNLYVRDSTTLSGPLQDAVSAGQINLIRSLP</sequence>
<accession>A0A512P9F3</accession>
<organism evidence="2 3">
    <name type="scientific">Cellulomonas soli</name>
    <dbReference type="NCBI Taxonomy" id="931535"/>
    <lineage>
        <taxon>Bacteria</taxon>
        <taxon>Bacillati</taxon>
        <taxon>Actinomycetota</taxon>
        <taxon>Actinomycetes</taxon>
        <taxon>Micrococcales</taxon>
        <taxon>Cellulomonadaceae</taxon>
        <taxon>Cellulomonas</taxon>
    </lineage>
</organism>
<dbReference type="InterPro" id="IPR028903">
    <property type="entry name" value="Tox-REase-7_dom"/>
</dbReference>
<dbReference type="AlphaFoldDB" id="A0A512P9F3"/>
<evidence type="ECO:0000313" key="2">
    <source>
        <dbReference type="EMBL" id="GEP67833.1"/>
    </source>
</evidence>
<dbReference type="EMBL" id="BKAL01000002">
    <property type="protein sequence ID" value="GEP67833.1"/>
    <property type="molecule type" value="Genomic_DNA"/>
</dbReference>